<evidence type="ECO:0000313" key="2">
    <source>
        <dbReference type="EMBL" id="JAD51808.1"/>
    </source>
</evidence>
<organism evidence="2">
    <name type="scientific">Arundo donax</name>
    <name type="common">Giant reed</name>
    <name type="synonym">Donax arundinaceus</name>
    <dbReference type="NCBI Taxonomy" id="35708"/>
    <lineage>
        <taxon>Eukaryota</taxon>
        <taxon>Viridiplantae</taxon>
        <taxon>Streptophyta</taxon>
        <taxon>Embryophyta</taxon>
        <taxon>Tracheophyta</taxon>
        <taxon>Spermatophyta</taxon>
        <taxon>Magnoliopsida</taxon>
        <taxon>Liliopsida</taxon>
        <taxon>Poales</taxon>
        <taxon>Poaceae</taxon>
        <taxon>PACMAD clade</taxon>
        <taxon>Arundinoideae</taxon>
        <taxon>Arundineae</taxon>
        <taxon>Arundo</taxon>
    </lineage>
</organism>
<sequence length="56" mass="6196">MSHASQRNAVRGRPKLPCHLYILLFFLDLLTLSTSTAQLGGAPCHHLKVDEVRDAP</sequence>
<keyword evidence="1" id="KW-0812">Transmembrane</keyword>
<proteinExistence type="predicted"/>
<dbReference type="AlphaFoldDB" id="A0A0A9APJ4"/>
<evidence type="ECO:0000256" key="1">
    <source>
        <dbReference type="SAM" id="Phobius"/>
    </source>
</evidence>
<feature type="transmembrane region" description="Helical" evidence="1">
    <location>
        <begin position="20"/>
        <end position="40"/>
    </location>
</feature>
<name>A0A0A9APJ4_ARUDO</name>
<accession>A0A0A9APJ4</accession>
<protein>
    <submittedName>
        <fullName evidence="2">Uncharacterized protein</fullName>
    </submittedName>
</protein>
<reference evidence="2" key="1">
    <citation type="submission" date="2014-09" db="EMBL/GenBank/DDBJ databases">
        <authorList>
            <person name="Magalhaes I.L.F."/>
            <person name="Oliveira U."/>
            <person name="Santos F.R."/>
            <person name="Vidigal T.H.D.A."/>
            <person name="Brescovit A.D."/>
            <person name="Santos A.J."/>
        </authorList>
    </citation>
    <scope>NUCLEOTIDE SEQUENCE</scope>
    <source>
        <tissue evidence="2">Shoot tissue taken approximately 20 cm above the soil surface</tissue>
    </source>
</reference>
<dbReference type="EMBL" id="GBRH01246087">
    <property type="protein sequence ID" value="JAD51808.1"/>
    <property type="molecule type" value="Transcribed_RNA"/>
</dbReference>
<reference evidence="2" key="2">
    <citation type="journal article" date="2015" name="Data Brief">
        <title>Shoot transcriptome of the giant reed, Arundo donax.</title>
        <authorList>
            <person name="Barrero R.A."/>
            <person name="Guerrero F.D."/>
            <person name="Moolhuijzen P."/>
            <person name="Goolsby J.A."/>
            <person name="Tidwell J."/>
            <person name="Bellgard S.E."/>
            <person name="Bellgard M.I."/>
        </authorList>
    </citation>
    <scope>NUCLEOTIDE SEQUENCE</scope>
    <source>
        <tissue evidence="2">Shoot tissue taken approximately 20 cm above the soil surface</tissue>
    </source>
</reference>
<keyword evidence="1" id="KW-0472">Membrane</keyword>
<keyword evidence="1" id="KW-1133">Transmembrane helix</keyword>